<proteinExistence type="predicted"/>
<evidence type="ECO:0000313" key="1">
    <source>
        <dbReference type="EMBL" id="MBC8590068.1"/>
    </source>
</evidence>
<name>A0A926IMW2_9FIRM</name>
<organism evidence="1 2">
    <name type="scientific">Wansuia hejianensis</name>
    <dbReference type="NCBI Taxonomy" id="2763667"/>
    <lineage>
        <taxon>Bacteria</taxon>
        <taxon>Bacillati</taxon>
        <taxon>Bacillota</taxon>
        <taxon>Clostridia</taxon>
        <taxon>Lachnospirales</taxon>
        <taxon>Lachnospiraceae</taxon>
        <taxon>Wansuia</taxon>
    </lineage>
</organism>
<keyword evidence="2" id="KW-1185">Reference proteome</keyword>
<dbReference type="Pfam" id="PF11148">
    <property type="entry name" value="DUF2922"/>
    <property type="match status" value="1"/>
</dbReference>
<accession>A0A926IMW2</accession>
<dbReference type="InterPro" id="IPR021321">
    <property type="entry name" value="DUF2922"/>
</dbReference>
<protein>
    <submittedName>
        <fullName evidence="1">DUF2922 domain-containing protein</fullName>
    </submittedName>
</protein>
<comment type="caution">
    <text evidence="1">The sequence shown here is derived from an EMBL/GenBank/DDBJ whole genome shotgun (WGS) entry which is preliminary data.</text>
</comment>
<dbReference type="RefSeq" id="WP_249322888.1">
    <property type="nucleotide sequence ID" value="NZ_JACRTK010000001.1"/>
</dbReference>
<dbReference type="EMBL" id="JACRTK010000001">
    <property type="protein sequence ID" value="MBC8590068.1"/>
    <property type="molecule type" value="Genomic_DNA"/>
</dbReference>
<dbReference type="Proteomes" id="UP000601522">
    <property type="component" value="Unassembled WGS sequence"/>
</dbReference>
<gene>
    <name evidence="1" type="ORF">H8689_02805</name>
</gene>
<dbReference type="AlphaFoldDB" id="A0A926IMW2"/>
<evidence type="ECO:0000313" key="2">
    <source>
        <dbReference type="Proteomes" id="UP000601522"/>
    </source>
</evidence>
<sequence length="72" mass="8643">MEKLRLEMDFLDGANKKYRIRVDEPREDLDKTEIQEAMENIIQYNIFKSKEEDLVGIDSARFVRTTVEEFEL</sequence>
<reference evidence="1 2" key="1">
    <citation type="submission" date="2020-08" db="EMBL/GenBank/DDBJ databases">
        <title>Genome public.</title>
        <authorList>
            <person name="Liu C."/>
            <person name="Sun Q."/>
        </authorList>
    </citation>
    <scope>NUCLEOTIDE SEQUENCE [LARGE SCALE GENOMIC DNA]</scope>
    <source>
        <strain evidence="1 2">NSJ-26</strain>
    </source>
</reference>